<name>A0A9X9XLQ5_9BRAD</name>
<dbReference type="EMBL" id="CP086136">
    <property type="protein sequence ID" value="UEM08599.1"/>
    <property type="molecule type" value="Genomic_DNA"/>
</dbReference>
<sequence>MTALVSYSTGTVSVAAGGTIVTGVGTIWSGTNARPGDVLQIGNFQSVISDVTDLTHLVVLPWGGGAQAGVAYKIWQVSPQRFAGSDSLATVNKLVAAFNTSGFFVFVDVALTAPDPSLGDDGQYAFQPTTGKTWAKVAGVWTYLGIYKGFNFRGVYDNAATYSYGDVQTTSGSSYVYINATPSAGHAAPNVTYWQLLASIGPTGGPGPTGAGYGGTSTTSLAIGTGSKAFTTQAGLAYTNGARVRASSAANTSNWMEGLATYSGTTLTINIDKTNGSGTLADWNFNVAGQPGDVTGPASSTSGNIATFSGTTGKVVQDGGVAISTDGTFAANSDARVPTEKAVKAYVDTAGGAWTVTNPTVTASSGAFTTVSCQLRYKLIGKTAVFTATVTMTNAGTASGNILFNLPFTPIVAHAGGGKEILSLGHQCNWQTSSSQMIIAKYDNTSVIASGRGVVITGTIEVV</sequence>
<gene>
    <name evidence="1" type="ORF">J4G43_027975</name>
</gene>
<dbReference type="AlphaFoldDB" id="A0A9X9XLQ5"/>
<evidence type="ECO:0000313" key="1">
    <source>
        <dbReference type="EMBL" id="UEM08599.1"/>
    </source>
</evidence>
<dbReference type="Proteomes" id="UP000664702">
    <property type="component" value="Chromosome"/>
</dbReference>
<dbReference type="RefSeq" id="WP_225005165.1">
    <property type="nucleotide sequence ID" value="NZ_CP086136.1"/>
</dbReference>
<evidence type="ECO:0008006" key="3">
    <source>
        <dbReference type="Google" id="ProtNLM"/>
    </source>
</evidence>
<proteinExistence type="predicted"/>
<dbReference type="KEGG" id="bban:J4G43_027975"/>
<evidence type="ECO:0000313" key="2">
    <source>
        <dbReference type="Proteomes" id="UP000664702"/>
    </source>
</evidence>
<accession>A0A9X9XLQ5</accession>
<organism evidence="1 2">
    <name type="scientific">Bradyrhizobium barranii subsp. barranii</name>
    <dbReference type="NCBI Taxonomy" id="2823807"/>
    <lineage>
        <taxon>Bacteria</taxon>
        <taxon>Pseudomonadati</taxon>
        <taxon>Pseudomonadota</taxon>
        <taxon>Alphaproteobacteria</taxon>
        <taxon>Hyphomicrobiales</taxon>
        <taxon>Nitrobacteraceae</taxon>
        <taxon>Bradyrhizobium</taxon>
        <taxon>Bradyrhizobium barranii</taxon>
    </lineage>
</organism>
<protein>
    <recommendedName>
        <fullName evidence="3">Carbohydrate binding protein</fullName>
    </recommendedName>
</protein>
<reference evidence="1 2" key="1">
    <citation type="journal article" date="2022" name="Int. J. Syst. Evol. Microbiol.">
        <title>Strains of Bradyrhizobium barranii sp. nov. associated with legumes native to Canada are symbionts of soybeans and belong to different subspecies (subsp. barranii subsp. nov. and subsp. apii subsp. nov.) and symbiovars (sv. glycinearum and sv. septentrionale).</title>
        <authorList>
            <person name="Bromfield E.S.P."/>
            <person name="Cloutier S."/>
            <person name="Wasai-Hara S."/>
            <person name="Minamisawa K."/>
        </authorList>
    </citation>
    <scope>NUCLEOTIDE SEQUENCE [LARGE SCALE GENOMIC DNA]</scope>
    <source>
        <strain evidence="1 2">144S4</strain>
    </source>
</reference>